<sequence>MVDQYGLDHEQLIHWDSLPLNAVSIVSKKKALQGQPKAQIRVCGDYSVTVNPQLETHRHPIPKPEDLIRRLGGGHYFSKIDLADAYNQIQLSPASQEKLALGTHR</sequence>
<evidence type="ECO:0000313" key="1">
    <source>
        <dbReference type="EMBL" id="KAK3796325.1"/>
    </source>
</evidence>
<evidence type="ECO:0008006" key="3">
    <source>
        <dbReference type="Google" id="ProtNLM"/>
    </source>
</evidence>
<dbReference type="InterPro" id="IPR050951">
    <property type="entry name" value="Retrovirus_Pol_polyprotein"/>
</dbReference>
<dbReference type="Proteomes" id="UP001283361">
    <property type="component" value="Unassembled WGS sequence"/>
</dbReference>
<dbReference type="InterPro" id="IPR043502">
    <property type="entry name" value="DNA/RNA_pol_sf"/>
</dbReference>
<evidence type="ECO:0000313" key="2">
    <source>
        <dbReference type="Proteomes" id="UP001283361"/>
    </source>
</evidence>
<reference evidence="1" key="1">
    <citation type="journal article" date="2023" name="G3 (Bethesda)">
        <title>A reference genome for the long-term kleptoplast-retaining sea slug Elysia crispata morphotype clarki.</title>
        <authorList>
            <person name="Eastman K.E."/>
            <person name="Pendleton A.L."/>
            <person name="Shaikh M.A."/>
            <person name="Suttiyut T."/>
            <person name="Ogas R."/>
            <person name="Tomko P."/>
            <person name="Gavelis G."/>
            <person name="Widhalm J.R."/>
            <person name="Wisecaver J.H."/>
        </authorList>
    </citation>
    <scope>NUCLEOTIDE SEQUENCE</scope>
    <source>
        <strain evidence="1">ECLA1</strain>
    </source>
</reference>
<organism evidence="1 2">
    <name type="scientific">Elysia crispata</name>
    <name type="common">lettuce slug</name>
    <dbReference type="NCBI Taxonomy" id="231223"/>
    <lineage>
        <taxon>Eukaryota</taxon>
        <taxon>Metazoa</taxon>
        <taxon>Spiralia</taxon>
        <taxon>Lophotrochozoa</taxon>
        <taxon>Mollusca</taxon>
        <taxon>Gastropoda</taxon>
        <taxon>Heterobranchia</taxon>
        <taxon>Euthyneura</taxon>
        <taxon>Panpulmonata</taxon>
        <taxon>Sacoglossa</taxon>
        <taxon>Placobranchoidea</taxon>
        <taxon>Plakobranchidae</taxon>
        <taxon>Elysia</taxon>
    </lineage>
</organism>
<dbReference type="InterPro" id="IPR043128">
    <property type="entry name" value="Rev_trsase/Diguanyl_cyclase"/>
</dbReference>
<name>A0AAE1AYC1_9GAST</name>
<accession>A0AAE1AYC1</accession>
<comment type="caution">
    <text evidence="1">The sequence shown here is derived from an EMBL/GenBank/DDBJ whole genome shotgun (WGS) entry which is preliminary data.</text>
</comment>
<proteinExistence type="predicted"/>
<dbReference type="EMBL" id="JAWDGP010000891">
    <property type="protein sequence ID" value="KAK3796325.1"/>
    <property type="molecule type" value="Genomic_DNA"/>
</dbReference>
<dbReference type="PANTHER" id="PTHR37984">
    <property type="entry name" value="PROTEIN CBG26694"/>
    <property type="match status" value="1"/>
</dbReference>
<protein>
    <recommendedName>
        <fullName evidence="3">Reverse transcriptase domain-containing protein</fullName>
    </recommendedName>
</protein>
<gene>
    <name evidence="1" type="ORF">RRG08_021348</name>
</gene>
<dbReference type="Gene3D" id="3.30.70.270">
    <property type="match status" value="1"/>
</dbReference>
<dbReference type="Gene3D" id="3.10.10.10">
    <property type="entry name" value="HIV Type 1 Reverse Transcriptase, subunit A, domain 1"/>
    <property type="match status" value="1"/>
</dbReference>
<dbReference type="PANTHER" id="PTHR37984:SF5">
    <property type="entry name" value="PROTEIN NYNRIN-LIKE"/>
    <property type="match status" value="1"/>
</dbReference>
<keyword evidence="2" id="KW-1185">Reference proteome</keyword>
<dbReference type="AlphaFoldDB" id="A0AAE1AYC1"/>
<dbReference type="SUPFAM" id="SSF56672">
    <property type="entry name" value="DNA/RNA polymerases"/>
    <property type="match status" value="1"/>
</dbReference>